<gene>
    <name evidence="5" type="primary">pxpB</name>
    <name evidence="5" type="ORF">FE810_01520</name>
</gene>
<dbReference type="PANTHER" id="PTHR34698">
    <property type="entry name" value="5-OXOPROLINASE SUBUNIT B"/>
    <property type="match status" value="1"/>
</dbReference>
<dbReference type="OrthoDB" id="9778567at2"/>
<evidence type="ECO:0000259" key="4">
    <source>
        <dbReference type="SMART" id="SM00796"/>
    </source>
</evidence>
<keyword evidence="2 5" id="KW-0378">Hydrolase</keyword>
<sequence length="255" mass="28031">MSVTSGTEPISTKQSEPIRFYIEVASENSLMVYFGTNNANLQPEISLELCAMIGRAQTLIKSSLGDTVLDTIPSYSSLMITYDLWLVDHFHIRNRIQKLIKQLVSDSVSEHKLNGNTFTLPVYYDTCVGPDLPRIAKNAGISIEEVIQLHVQQEYYVYTIGFAPGFAYLGEVNETIAMPRLATPRATVAQGSVAIADKQTAIYPAPSPGGWNIIGRCPTPMFNPNSETPIPVAVGDKVRFKAITETQFLELGGQL</sequence>
<dbReference type="Proteomes" id="UP000307790">
    <property type="component" value="Unassembled WGS sequence"/>
</dbReference>
<keyword evidence="3" id="KW-0067">ATP-binding</keyword>
<dbReference type="GO" id="GO:0005524">
    <property type="term" value="F:ATP binding"/>
    <property type="evidence" value="ECO:0007669"/>
    <property type="project" value="UniProtKB-KW"/>
</dbReference>
<feature type="domain" description="Carboxyltransferase" evidence="4">
    <location>
        <begin position="20"/>
        <end position="232"/>
    </location>
</feature>
<dbReference type="AlphaFoldDB" id="A0A5R9IT29"/>
<dbReference type="Pfam" id="PF02682">
    <property type="entry name" value="CT_C_D"/>
    <property type="match status" value="1"/>
</dbReference>
<accession>A0A5R9IT29</accession>
<comment type="caution">
    <text evidence="5">The sequence shown here is derived from an EMBL/GenBank/DDBJ whole genome shotgun (WGS) entry which is preliminary data.</text>
</comment>
<evidence type="ECO:0000313" key="5">
    <source>
        <dbReference type="EMBL" id="TLU67653.1"/>
    </source>
</evidence>
<evidence type="ECO:0000256" key="3">
    <source>
        <dbReference type="ARBA" id="ARBA00022840"/>
    </source>
</evidence>
<organism evidence="5 6">
    <name type="scientific">Thalassotalea litorea</name>
    <dbReference type="NCBI Taxonomy" id="2020715"/>
    <lineage>
        <taxon>Bacteria</taxon>
        <taxon>Pseudomonadati</taxon>
        <taxon>Pseudomonadota</taxon>
        <taxon>Gammaproteobacteria</taxon>
        <taxon>Alteromonadales</taxon>
        <taxon>Colwelliaceae</taxon>
        <taxon>Thalassotalea</taxon>
    </lineage>
</organism>
<dbReference type="InterPro" id="IPR003833">
    <property type="entry name" value="CT_C_D"/>
</dbReference>
<evidence type="ECO:0000256" key="2">
    <source>
        <dbReference type="ARBA" id="ARBA00022801"/>
    </source>
</evidence>
<dbReference type="SUPFAM" id="SSF50891">
    <property type="entry name" value="Cyclophilin-like"/>
    <property type="match status" value="1"/>
</dbReference>
<dbReference type="SUPFAM" id="SSF160467">
    <property type="entry name" value="PH0987 N-terminal domain-like"/>
    <property type="match status" value="1"/>
</dbReference>
<protein>
    <submittedName>
        <fullName evidence="5">5-oxoprolinase subunit PxpB</fullName>
        <ecNumber evidence="5">3.5.2.9</ecNumber>
    </submittedName>
</protein>
<keyword evidence="6" id="KW-1185">Reference proteome</keyword>
<dbReference type="SMART" id="SM00796">
    <property type="entry name" value="AHS1"/>
    <property type="match status" value="1"/>
</dbReference>
<keyword evidence="1" id="KW-0547">Nucleotide-binding</keyword>
<proteinExistence type="predicted"/>
<dbReference type="RefSeq" id="WP_138318256.1">
    <property type="nucleotide sequence ID" value="NZ_VCBC01000002.1"/>
</dbReference>
<dbReference type="GO" id="GO:0017168">
    <property type="term" value="F:5-oxoprolinase (ATP-hydrolyzing) activity"/>
    <property type="evidence" value="ECO:0007669"/>
    <property type="project" value="UniProtKB-EC"/>
</dbReference>
<dbReference type="NCBIfam" id="TIGR00370">
    <property type="entry name" value="5-oxoprolinase subunit PxpB"/>
    <property type="match status" value="1"/>
</dbReference>
<dbReference type="InterPro" id="IPR029000">
    <property type="entry name" value="Cyclophilin-like_dom_sf"/>
</dbReference>
<dbReference type="PANTHER" id="PTHR34698:SF2">
    <property type="entry name" value="5-OXOPROLINASE SUBUNIT B"/>
    <property type="match status" value="1"/>
</dbReference>
<dbReference type="EC" id="3.5.2.9" evidence="5"/>
<dbReference type="InterPro" id="IPR010016">
    <property type="entry name" value="PxpB"/>
</dbReference>
<dbReference type="Gene3D" id="2.40.100.10">
    <property type="entry name" value="Cyclophilin-like"/>
    <property type="match status" value="1"/>
</dbReference>
<reference evidence="5 6" key="1">
    <citation type="submission" date="2019-05" db="EMBL/GenBank/DDBJ databases">
        <title>Genome sequences of Thalassotalea litorea 1K03283.</title>
        <authorList>
            <person name="Zhang D."/>
        </authorList>
    </citation>
    <scope>NUCLEOTIDE SEQUENCE [LARGE SCALE GENOMIC DNA]</scope>
    <source>
        <strain evidence="5 6">MCCC 1K03283</strain>
    </source>
</reference>
<dbReference type="EMBL" id="VCBC01000002">
    <property type="protein sequence ID" value="TLU67653.1"/>
    <property type="molecule type" value="Genomic_DNA"/>
</dbReference>
<name>A0A5R9IT29_9GAMM</name>
<evidence type="ECO:0000256" key="1">
    <source>
        <dbReference type="ARBA" id="ARBA00022741"/>
    </source>
</evidence>
<dbReference type="Gene3D" id="3.30.1360.40">
    <property type="match status" value="1"/>
</dbReference>
<evidence type="ECO:0000313" key="6">
    <source>
        <dbReference type="Proteomes" id="UP000307790"/>
    </source>
</evidence>